<evidence type="ECO:0000313" key="2">
    <source>
        <dbReference type="Proteomes" id="UP000186143"/>
    </source>
</evidence>
<name>A0A1Q9AJ72_9HYPH</name>
<comment type="caution">
    <text evidence="1">The sequence shown here is derived from an EMBL/GenBank/DDBJ whole genome shotgun (WGS) entry which is preliminary data.</text>
</comment>
<dbReference type="STRING" id="1672749.BJF92_22420"/>
<evidence type="ECO:0000313" key="1">
    <source>
        <dbReference type="EMBL" id="OLP55320.1"/>
    </source>
</evidence>
<sequence>MANEPESMIIPLLREIRGEIDRRFEEVRGEFVDLRQRLDKLESGQKTIRQALTADTMMSKFVTGDFEERIFELERKVEALTKGQ</sequence>
<dbReference type="EMBL" id="MKIO01000029">
    <property type="protein sequence ID" value="OLP55320.1"/>
    <property type="molecule type" value="Genomic_DNA"/>
</dbReference>
<dbReference type="RefSeq" id="WP_075634868.1">
    <property type="nucleotide sequence ID" value="NZ_MKIO01000029.1"/>
</dbReference>
<dbReference type="OrthoDB" id="7916371at2"/>
<dbReference type="Proteomes" id="UP000186143">
    <property type="component" value="Unassembled WGS sequence"/>
</dbReference>
<reference evidence="1 2" key="1">
    <citation type="submission" date="2016-09" db="EMBL/GenBank/DDBJ databases">
        <title>Rhizobium sp. nov., a novel species isolated from the rice rhizosphere.</title>
        <authorList>
            <person name="Zhao J."/>
            <person name="Zhang X."/>
        </authorList>
    </citation>
    <scope>NUCLEOTIDE SEQUENCE [LARGE SCALE GENOMIC DNA]</scope>
    <source>
        <strain evidence="1 2">MH17</strain>
    </source>
</reference>
<dbReference type="AlphaFoldDB" id="A0A1Q9AJ72"/>
<organism evidence="1 2">
    <name type="scientific">Xaviernesmea rhizosphaerae</name>
    <dbReference type="NCBI Taxonomy" id="1672749"/>
    <lineage>
        <taxon>Bacteria</taxon>
        <taxon>Pseudomonadati</taxon>
        <taxon>Pseudomonadota</taxon>
        <taxon>Alphaproteobacteria</taxon>
        <taxon>Hyphomicrobiales</taxon>
        <taxon>Rhizobiaceae</taxon>
        <taxon>Rhizobium/Agrobacterium group</taxon>
        <taxon>Xaviernesmea</taxon>
    </lineage>
</organism>
<gene>
    <name evidence="1" type="ORF">BJF92_22420</name>
</gene>
<accession>A0A1Q9AJ72</accession>
<protein>
    <submittedName>
        <fullName evidence="1">Uncharacterized protein</fullName>
    </submittedName>
</protein>
<proteinExistence type="predicted"/>